<dbReference type="RefSeq" id="WP_141447995.1">
    <property type="nucleotide sequence ID" value="NZ_CP041217.1"/>
</dbReference>
<evidence type="ECO:0000313" key="1">
    <source>
        <dbReference type="EMBL" id="QDH21450.1"/>
    </source>
</evidence>
<dbReference type="KEGG" id="saca:FFV09_11735"/>
<keyword evidence="2" id="KW-1185">Reference proteome</keyword>
<dbReference type="OrthoDB" id="2677973at2"/>
<protein>
    <submittedName>
        <fullName evidence="1">Uncharacterized protein</fullName>
    </submittedName>
</protein>
<sequence>MGKIDILSEVVMELCYFTFTTRRIGLIAVSEDEVEVHLQKVTSPEVARFIKEGIKILKIGYVFSPTLKMFFEARMLECMRNPNLSAEELKAIHYSVYLFEYCQQEDLQEVIRYSEVILDFEYSEEVSFVRSSEDVVKRVVTTLDFLRIRDQDTIAVSREEFEQYKREGWKNDPRF</sequence>
<dbReference type="EMBL" id="CP041217">
    <property type="protein sequence ID" value="QDH21450.1"/>
    <property type="molecule type" value="Genomic_DNA"/>
</dbReference>
<reference evidence="1 2" key="1">
    <citation type="submission" date="2019-06" db="EMBL/GenBank/DDBJ databases">
        <title>Saccharibacillus brassicae sp. nov., an endophytic bacterium isolated from Chinese cabbage seeds (Brassica pekinensis).</title>
        <authorList>
            <person name="Jiang L."/>
            <person name="Lee J."/>
            <person name="Kim S.W."/>
        </authorList>
    </citation>
    <scope>NUCLEOTIDE SEQUENCE [LARGE SCALE GENOMIC DNA]</scope>
    <source>
        <strain evidence="2">KCTC 43072 / ATSA2</strain>
    </source>
</reference>
<name>A0A4Y6UXY4_SACBS</name>
<evidence type="ECO:0000313" key="2">
    <source>
        <dbReference type="Proteomes" id="UP000316968"/>
    </source>
</evidence>
<dbReference type="AlphaFoldDB" id="A0A4Y6UXY4"/>
<gene>
    <name evidence="1" type="ORF">FFV09_11735</name>
</gene>
<dbReference type="Proteomes" id="UP000316968">
    <property type="component" value="Chromosome"/>
</dbReference>
<proteinExistence type="predicted"/>
<accession>A0A4Y6UXY4</accession>
<organism evidence="1 2">
    <name type="scientific">Saccharibacillus brassicae</name>
    <dbReference type="NCBI Taxonomy" id="2583377"/>
    <lineage>
        <taxon>Bacteria</taxon>
        <taxon>Bacillati</taxon>
        <taxon>Bacillota</taxon>
        <taxon>Bacilli</taxon>
        <taxon>Bacillales</taxon>
        <taxon>Paenibacillaceae</taxon>
        <taxon>Saccharibacillus</taxon>
    </lineage>
</organism>